<keyword evidence="2" id="KW-1185">Reference proteome</keyword>
<organism evidence="1 2">
    <name type="scientific">Opisthorchis viverrini</name>
    <name type="common">Southeast Asian liver fluke</name>
    <dbReference type="NCBI Taxonomy" id="6198"/>
    <lineage>
        <taxon>Eukaryota</taxon>
        <taxon>Metazoa</taxon>
        <taxon>Spiralia</taxon>
        <taxon>Lophotrochozoa</taxon>
        <taxon>Platyhelminthes</taxon>
        <taxon>Trematoda</taxon>
        <taxon>Digenea</taxon>
        <taxon>Opisthorchiida</taxon>
        <taxon>Opisthorchiata</taxon>
        <taxon>Opisthorchiidae</taxon>
        <taxon>Opisthorchis</taxon>
    </lineage>
</organism>
<dbReference type="Proteomes" id="UP000054324">
    <property type="component" value="Unassembled WGS sequence"/>
</dbReference>
<evidence type="ECO:0000313" key="1">
    <source>
        <dbReference type="EMBL" id="KER19439.1"/>
    </source>
</evidence>
<dbReference type="GeneID" id="20325959"/>
<evidence type="ECO:0000313" key="2">
    <source>
        <dbReference type="Proteomes" id="UP000054324"/>
    </source>
</evidence>
<dbReference type="CTD" id="20325959"/>
<sequence length="128" mass="14795">MALLLLGGEQGHRQITDEYFVGLSFIHVARFRQTFRTMDAERKEAYAHSCLSEKRLQTLGEGSKTLICILLTKLNIRLHLERVFLNFAGYSFNVTQMQENATKPIYNSVIDFSFQKDANRSYAKTLLR</sequence>
<gene>
    <name evidence="1" type="ORF">T265_11791</name>
</gene>
<dbReference type="KEGG" id="ovi:T265_11791"/>
<dbReference type="EMBL" id="KL597208">
    <property type="protein sequence ID" value="KER19439.1"/>
    <property type="molecule type" value="Genomic_DNA"/>
</dbReference>
<accession>A0A074ZW61</accession>
<name>A0A074ZW61_OPIVI</name>
<dbReference type="AlphaFoldDB" id="A0A074ZW61"/>
<protein>
    <submittedName>
        <fullName evidence="1">Uncharacterized protein</fullName>
    </submittedName>
</protein>
<dbReference type="RefSeq" id="XP_009176817.1">
    <property type="nucleotide sequence ID" value="XM_009178553.1"/>
</dbReference>
<proteinExistence type="predicted"/>
<reference evidence="1 2" key="1">
    <citation type="submission" date="2013-11" db="EMBL/GenBank/DDBJ databases">
        <title>Opisthorchis viverrini - life in the bile duct.</title>
        <authorList>
            <person name="Young N.D."/>
            <person name="Nagarajan N."/>
            <person name="Lin S.J."/>
            <person name="Korhonen P.K."/>
            <person name="Jex A.R."/>
            <person name="Hall R.S."/>
            <person name="Safavi-Hemami H."/>
            <person name="Kaewkong W."/>
            <person name="Bertrand D."/>
            <person name="Gao S."/>
            <person name="Seet Q."/>
            <person name="Wongkham S."/>
            <person name="Teh B.T."/>
            <person name="Wongkham C."/>
            <person name="Intapan P.M."/>
            <person name="Maleewong W."/>
            <person name="Yang X."/>
            <person name="Hu M."/>
            <person name="Wang Z."/>
            <person name="Hofmann A."/>
            <person name="Sternberg P.W."/>
            <person name="Tan P."/>
            <person name="Wang J."/>
            <person name="Gasser R.B."/>
        </authorList>
    </citation>
    <scope>NUCLEOTIDE SEQUENCE [LARGE SCALE GENOMIC DNA]</scope>
</reference>